<dbReference type="PROSITE" id="PS50862">
    <property type="entry name" value="AA_TRNA_LIGASE_II"/>
    <property type="match status" value="1"/>
</dbReference>
<evidence type="ECO:0000256" key="15">
    <source>
        <dbReference type="SAM" id="Coils"/>
    </source>
</evidence>
<dbReference type="Pfam" id="PF02403">
    <property type="entry name" value="Seryl_tRNA_N"/>
    <property type="match status" value="1"/>
</dbReference>
<dbReference type="InterPro" id="IPR002317">
    <property type="entry name" value="Ser-tRNA-ligase_type_1"/>
</dbReference>
<feature type="binding site" evidence="12 14">
    <location>
        <begin position="266"/>
        <end position="268"/>
    </location>
    <ligand>
        <name>ATP</name>
        <dbReference type="ChEBI" id="CHEBI:30616"/>
    </ligand>
</feature>
<feature type="binding site" evidence="12">
    <location>
        <position position="389"/>
    </location>
    <ligand>
        <name>L-serine</name>
        <dbReference type="ChEBI" id="CHEBI:33384"/>
    </ligand>
</feature>
<evidence type="ECO:0000256" key="9">
    <source>
        <dbReference type="ARBA" id="ARBA00023146"/>
    </source>
</evidence>
<evidence type="ECO:0000259" key="16">
    <source>
        <dbReference type="PROSITE" id="PS50862"/>
    </source>
</evidence>
<sequence length="430" mass="48203">MLDIKQLRNDIDSLASRLAVKGYSLPISEFQSLESSRKSLQVETEELQAERKKASKAIGEYVRQGMSAEEAKAKVQETLDKIAATLSEKESELKAVQAKLDDILFSVPNIPHESVPAGKDEDDNVEVLKWGEIPSYEFDVQDHVDVGARLNGLDFETAAKLTGSRFAVMSGGVAKLHRALAQFMLDVQTNEHGYEEMIVPFMVNQDSLFGTGQLPKFGEDLFKLDFEQEYYLIPTAEVPLSNMVRGDILNAEQLPMKMTAHTPCFRSEAGSYGRDVRGMIRQHQFEKVELVQIVHPEKSFDALEEITQHAETILQKLNLPYRKVVLCGGDMSIGSAKTYDLEVWLPAQATYREISSCSNMTDYQARRMQARFRNPETNKPELVHTLNGSGLAVGRTLVAVLENYQTAEGLKIPEVLQPYMGGIEFLAYKK</sequence>
<comment type="function">
    <text evidence="12">Catalyzes the attachment of serine to tRNA(Ser). Is also able to aminoacylate tRNA(Sec) with serine, to form the misacylated tRNA L-seryl-tRNA(Sec), which will be further converted into selenocysteinyl-tRNA(Sec).</text>
</comment>
<comment type="catalytic activity">
    <reaction evidence="10 12">
        <text>tRNA(Sec) + L-serine + ATP = L-seryl-tRNA(Sec) + AMP + diphosphate + H(+)</text>
        <dbReference type="Rhea" id="RHEA:42580"/>
        <dbReference type="Rhea" id="RHEA-COMP:9742"/>
        <dbReference type="Rhea" id="RHEA-COMP:10128"/>
        <dbReference type="ChEBI" id="CHEBI:15378"/>
        <dbReference type="ChEBI" id="CHEBI:30616"/>
        <dbReference type="ChEBI" id="CHEBI:33019"/>
        <dbReference type="ChEBI" id="CHEBI:33384"/>
        <dbReference type="ChEBI" id="CHEBI:78442"/>
        <dbReference type="ChEBI" id="CHEBI:78533"/>
        <dbReference type="ChEBI" id="CHEBI:456215"/>
        <dbReference type="EC" id="6.1.1.11"/>
    </reaction>
</comment>
<dbReference type="AlphaFoldDB" id="A0A5C8Z830"/>
<feature type="binding site" evidence="12 13">
    <location>
        <position position="289"/>
    </location>
    <ligand>
        <name>L-serine</name>
        <dbReference type="ChEBI" id="CHEBI:33384"/>
    </ligand>
</feature>
<dbReference type="InterPro" id="IPR015866">
    <property type="entry name" value="Ser-tRNA-synth_1_N"/>
</dbReference>
<dbReference type="Proteomes" id="UP000321764">
    <property type="component" value="Unassembled WGS sequence"/>
</dbReference>
<comment type="subcellular location">
    <subcellularLocation>
        <location evidence="1 12">Cytoplasm</location>
    </subcellularLocation>
</comment>
<feature type="binding site" evidence="12">
    <location>
        <begin position="235"/>
        <end position="237"/>
    </location>
    <ligand>
        <name>L-serine</name>
        <dbReference type="ChEBI" id="CHEBI:33384"/>
    </ligand>
</feature>
<evidence type="ECO:0000256" key="12">
    <source>
        <dbReference type="HAMAP-Rule" id="MF_00176"/>
    </source>
</evidence>
<evidence type="ECO:0000256" key="4">
    <source>
        <dbReference type="ARBA" id="ARBA00022490"/>
    </source>
</evidence>
<comment type="pathway">
    <text evidence="2 12">Aminoacyl-tRNA biosynthesis; selenocysteinyl-tRNA(Sec) biosynthesis; L-seryl-tRNA(Sec) from L-serine and tRNA(Sec): step 1/1.</text>
</comment>
<feature type="coiled-coil region" evidence="15">
    <location>
        <begin position="30"/>
        <end position="99"/>
    </location>
</feature>
<dbReference type="Gene3D" id="3.30.930.10">
    <property type="entry name" value="Bira Bifunctional Protein, Domain 2"/>
    <property type="match status" value="1"/>
</dbReference>
<dbReference type="PANTHER" id="PTHR43697">
    <property type="entry name" value="SERYL-TRNA SYNTHETASE"/>
    <property type="match status" value="1"/>
</dbReference>
<accession>A0A5C8Z830</accession>
<comment type="catalytic activity">
    <reaction evidence="11 12">
        <text>tRNA(Ser) + L-serine + ATP = L-seryl-tRNA(Ser) + AMP + diphosphate + H(+)</text>
        <dbReference type="Rhea" id="RHEA:12292"/>
        <dbReference type="Rhea" id="RHEA-COMP:9669"/>
        <dbReference type="Rhea" id="RHEA-COMP:9703"/>
        <dbReference type="ChEBI" id="CHEBI:15378"/>
        <dbReference type="ChEBI" id="CHEBI:30616"/>
        <dbReference type="ChEBI" id="CHEBI:33019"/>
        <dbReference type="ChEBI" id="CHEBI:33384"/>
        <dbReference type="ChEBI" id="CHEBI:78442"/>
        <dbReference type="ChEBI" id="CHEBI:78533"/>
        <dbReference type="ChEBI" id="CHEBI:456215"/>
        <dbReference type="EC" id="6.1.1.11"/>
    </reaction>
</comment>
<dbReference type="InterPro" id="IPR002314">
    <property type="entry name" value="aa-tRNA-synt_IIb"/>
</dbReference>
<dbReference type="GO" id="GO:0004828">
    <property type="term" value="F:serine-tRNA ligase activity"/>
    <property type="evidence" value="ECO:0007669"/>
    <property type="project" value="UniProtKB-UniRule"/>
</dbReference>
<dbReference type="InterPro" id="IPR010978">
    <property type="entry name" value="tRNA-bd_arm"/>
</dbReference>
<evidence type="ECO:0000256" key="8">
    <source>
        <dbReference type="ARBA" id="ARBA00022917"/>
    </source>
</evidence>
<dbReference type="SUPFAM" id="SSF46589">
    <property type="entry name" value="tRNA-binding arm"/>
    <property type="match status" value="1"/>
</dbReference>
<evidence type="ECO:0000313" key="18">
    <source>
        <dbReference type="Proteomes" id="UP000321764"/>
    </source>
</evidence>
<protein>
    <recommendedName>
        <fullName evidence="12">Serine--tRNA ligase</fullName>
        <ecNumber evidence="12">6.1.1.11</ecNumber>
    </recommendedName>
    <alternativeName>
        <fullName evidence="12">Seryl-tRNA synthetase</fullName>
        <shortName evidence="12">SerRS</shortName>
    </alternativeName>
    <alternativeName>
        <fullName evidence="12">Seryl-tRNA(Ser/Sec) synthetase</fullName>
    </alternativeName>
</protein>
<dbReference type="OrthoDB" id="9804647at2"/>
<comment type="similarity">
    <text evidence="3 12">Belongs to the class-II aminoacyl-tRNA synthetase family. Type-1 seryl-tRNA synthetase subfamily.</text>
</comment>
<keyword evidence="18" id="KW-1185">Reference proteome</keyword>
<organism evidence="17 18">
    <name type="scientific">Reinekea thalattae</name>
    <dbReference type="NCBI Taxonomy" id="2593301"/>
    <lineage>
        <taxon>Bacteria</taxon>
        <taxon>Pseudomonadati</taxon>
        <taxon>Pseudomonadota</taxon>
        <taxon>Gammaproteobacteria</taxon>
        <taxon>Oceanospirillales</taxon>
        <taxon>Saccharospirillaceae</taxon>
        <taxon>Reinekea</taxon>
    </lineage>
</organism>
<dbReference type="PIRSF" id="PIRSF001529">
    <property type="entry name" value="Ser-tRNA-synth_IIa"/>
    <property type="match status" value="1"/>
</dbReference>
<evidence type="ECO:0000256" key="3">
    <source>
        <dbReference type="ARBA" id="ARBA00010728"/>
    </source>
</evidence>
<evidence type="ECO:0000256" key="11">
    <source>
        <dbReference type="ARBA" id="ARBA00048823"/>
    </source>
</evidence>
<comment type="caution">
    <text evidence="12">Lacks conserved residue(s) required for the propagation of feature annotation.</text>
</comment>
<keyword evidence="9 12" id="KW-0030">Aminoacyl-tRNA synthetase</keyword>
<reference evidence="17 18" key="1">
    <citation type="submission" date="2019-07" db="EMBL/GenBank/DDBJ databases">
        <title>Reinekea sp. strain SSH23 genome sequencing and assembly.</title>
        <authorList>
            <person name="Kim I."/>
        </authorList>
    </citation>
    <scope>NUCLEOTIDE SEQUENCE [LARGE SCALE GENOMIC DNA]</scope>
    <source>
        <strain evidence="17 18">SSH23</strain>
    </source>
</reference>
<keyword evidence="6 12" id="KW-0547">Nucleotide-binding</keyword>
<evidence type="ECO:0000256" key="7">
    <source>
        <dbReference type="ARBA" id="ARBA00022840"/>
    </source>
</evidence>
<gene>
    <name evidence="12 17" type="primary">serS</name>
    <name evidence="17" type="ORF">FME95_02520</name>
</gene>
<evidence type="ECO:0000256" key="10">
    <source>
        <dbReference type="ARBA" id="ARBA00047929"/>
    </source>
</evidence>
<evidence type="ECO:0000256" key="6">
    <source>
        <dbReference type="ARBA" id="ARBA00022741"/>
    </source>
</evidence>
<dbReference type="GO" id="GO:0005524">
    <property type="term" value="F:ATP binding"/>
    <property type="evidence" value="ECO:0007669"/>
    <property type="project" value="UniProtKB-UniRule"/>
</dbReference>
<dbReference type="CDD" id="cd00770">
    <property type="entry name" value="SerRS_core"/>
    <property type="match status" value="1"/>
</dbReference>
<dbReference type="InterPro" id="IPR006195">
    <property type="entry name" value="aa-tRNA-synth_II"/>
</dbReference>
<feature type="binding site" evidence="13">
    <location>
        <position position="387"/>
    </location>
    <ligand>
        <name>L-serine</name>
        <dbReference type="ChEBI" id="CHEBI:33384"/>
    </ligand>
</feature>
<dbReference type="Gene3D" id="1.10.287.40">
    <property type="entry name" value="Serine-tRNA synthetase, tRNA binding domain"/>
    <property type="match status" value="1"/>
</dbReference>
<name>A0A5C8Z830_9GAMM</name>
<dbReference type="InterPro" id="IPR033729">
    <property type="entry name" value="SerRS_core"/>
</dbReference>
<dbReference type="RefSeq" id="WP_147712849.1">
    <property type="nucleotide sequence ID" value="NZ_VKAD01000001.1"/>
</dbReference>
<dbReference type="UniPathway" id="UPA00906">
    <property type="reaction ID" value="UER00895"/>
</dbReference>
<comment type="domain">
    <text evidence="12">Consists of two distinct domains, a catalytic core and a N-terminal extension that is involved in tRNA binding.</text>
</comment>
<evidence type="ECO:0000256" key="5">
    <source>
        <dbReference type="ARBA" id="ARBA00022598"/>
    </source>
</evidence>
<keyword evidence="15" id="KW-0175">Coiled coil</keyword>
<dbReference type="InterPro" id="IPR045864">
    <property type="entry name" value="aa-tRNA-synth_II/BPL/LPL"/>
</dbReference>
<dbReference type="Pfam" id="PF00587">
    <property type="entry name" value="tRNA-synt_2b"/>
    <property type="match status" value="1"/>
</dbReference>
<dbReference type="SUPFAM" id="SSF55681">
    <property type="entry name" value="Class II aaRS and biotin synthetases"/>
    <property type="match status" value="1"/>
</dbReference>
<dbReference type="GO" id="GO:0005737">
    <property type="term" value="C:cytoplasm"/>
    <property type="evidence" value="ECO:0007669"/>
    <property type="project" value="UniProtKB-SubCell"/>
</dbReference>
<dbReference type="HAMAP" id="MF_00176">
    <property type="entry name" value="Ser_tRNA_synth_type1"/>
    <property type="match status" value="1"/>
</dbReference>
<keyword evidence="5 12" id="KW-0436">Ligase</keyword>
<dbReference type="PRINTS" id="PR00981">
    <property type="entry name" value="TRNASYNTHSER"/>
</dbReference>
<keyword evidence="8 12" id="KW-0648">Protein biosynthesis</keyword>
<evidence type="ECO:0000256" key="2">
    <source>
        <dbReference type="ARBA" id="ARBA00005045"/>
    </source>
</evidence>
<evidence type="ECO:0000256" key="1">
    <source>
        <dbReference type="ARBA" id="ARBA00004496"/>
    </source>
</evidence>
<feature type="binding site" evidence="13">
    <location>
        <position position="266"/>
    </location>
    <ligand>
        <name>L-serine</name>
        <dbReference type="ChEBI" id="CHEBI:33384"/>
    </ligand>
</feature>
<dbReference type="EC" id="6.1.1.11" evidence="12"/>
<dbReference type="PANTHER" id="PTHR43697:SF1">
    <property type="entry name" value="SERINE--TRNA LIGASE"/>
    <property type="match status" value="1"/>
</dbReference>
<dbReference type="EMBL" id="VKAD01000001">
    <property type="protein sequence ID" value="TXR53464.1"/>
    <property type="molecule type" value="Genomic_DNA"/>
</dbReference>
<feature type="binding site" evidence="12 14">
    <location>
        <begin position="353"/>
        <end position="356"/>
    </location>
    <ligand>
        <name>ATP</name>
        <dbReference type="ChEBI" id="CHEBI:30616"/>
    </ligand>
</feature>
<dbReference type="InterPro" id="IPR042103">
    <property type="entry name" value="SerRS_1_N_sf"/>
</dbReference>
<evidence type="ECO:0000256" key="13">
    <source>
        <dbReference type="PIRSR" id="PIRSR001529-1"/>
    </source>
</evidence>
<proteinExistence type="inferred from homology"/>
<evidence type="ECO:0000313" key="17">
    <source>
        <dbReference type="EMBL" id="TXR53464.1"/>
    </source>
</evidence>
<evidence type="ECO:0000256" key="14">
    <source>
        <dbReference type="PIRSR" id="PIRSR001529-2"/>
    </source>
</evidence>
<feature type="binding site" evidence="13">
    <location>
        <position position="235"/>
    </location>
    <ligand>
        <name>L-serine</name>
        <dbReference type="ChEBI" id="CHEBI:33384"/>
    </ligand>
</feature>
<keyword evidence="7 12" id="KW-0067">ATP-binding</keyword>
<feature type="domain" description="Aminoacyl-transfer RNA synthetases class-II family profile" evidence="16">
    <location>
        <begin position="175"/>
        <end position="418"/>
    </location>
</feature>
<comment type="caution">
    <text evidence="17">The sequence shown here is derived from an EMBL/GenBank/DDBJ whole genome shotgun (WGS) entry which is preliminary data.</text>
</comment>
<keyword evidence="4 12" id="KW-0963">Cytoplasm</keyword>
<dbReference type="GO" id="GO:0006434">
    <property type="term" value="P:seryl-tRNA aminoacylation"/>
    <property type="evidence" value="ECO:0007669"/>
    <property type="project" value="UniProtKB-UniRule"/>
</dbReference>
<dbReference type="GO" id="GO:0016260">
    <property type="term" value="P:selenocysteine biosynthetic process"/>
    <property type="evidence" value="ECO:0007669"/>
    <property type="project" value="UniProtKB-UniRule"/>
</dbReference>
<comment type="subunit">
    <text evidence="12">Homodimer. The tRNA molecule binds across the dimer.</text>
</comment>
<dbReference type="NCBIfam" id="TIGR00414">
    <property type="entry name" value="serS"/>
    <property type="match status" value="1"/>
</dbReference>